<dbReference type="PANTHER" id="PTHR32133:SF293">
    <property type="entry name" value="F-BOX DOMAIN CONTAINING PROTEIN, EXPRESSED"/>
    <property type="match status" value="1"/>
</dbReference>
<dbReference type="InterPro" id="IPR036047">
    <property type="entry name" value="F-box-like_dom_sf"/>
</dbReference>
<dbReference type="Pfam" id="PF00646">
    <property type="entry name" value="F-box"/>
    <property type="match status" value="1"/>
</dbReference>
<feature type="region of interest" description="Disordered" evidence="1">
    <location>
        <begin position="494"/>
        <end position="517"/>
    </location>
</feature>
<name>M8BX58_AEGTA</name>
<dbReference type="PROSITE" id="PS50181">
    <property type="entry name" value="FBOX"/>
    <property type="match status" value="1"/>
</dbReference>
<proteinExistence type="predicted"/>
<dbReference type="AlphaFoldDB" id="M8BX58"/>
<dbReference type="EnsemblPlants" id="EMT07528">
    <property type="protein sequence ID" value="EMT07528"/>
    <property type="gene ID" value="F775_21052"/>
</dbReference>
<reference evidence="2" key="1">
    <citation type="submission" date="2015-06" db="UniProtKB">
        <authorList>
            <consortium name="EnsemblPlants"/>
        </authorList>
    </citation>
    <scope>IDENTIFICATION</scope>
</reference>
<sequence>MMDPSGLLPASSSQLPDDLLIEIFLCLPAHPTCLIRTSLVCKRWHCLIKNRQFVSRFRMLHQKLPVLCFFSNSTSIPRFIPTGDPPNCVSTAAFSLPDPCWQVLGCRHSLVLLVSSTWTQLQVWNPMTGSRQYVPATPDADRRFNHGIVPESQATVLCAAGHKDSGDCHSCPFLVVWVFTCTRYAYACRYSSESSSWHQMVSSPTPSDIDSRPSVLVGNILYWPLKSKYILAFELDTRKLYHIECPEDTHSVYRRNVHIMKAEDGGLGLVALTEFNLRLWARETGPEGVMEWVLRRTIQLDAFLPPNVSSVPLVNNHSASGRPVRILGLIEDDDMFFMWTREGVFAVELKSMRCNKVFEAQVPATIFPYTGFYTTVCQCKILSYSFFYAQPIHFLLDFWFSFDQAKVMWTSSSRSVSGSKIRLTKEAPLPGMCPPQMQSSGLWSSISSVLAWQPRSGLRPGALLEEHHRILSRRPRFSLLDWQDVEHEVAVEVDGEGELPEEDGASREERPVGVDPSFTVRNEGEIRAKGEALPHRKFTRVYGRSDLELVSGQRSLCLSPIDSRENQRGVCTGSLHRFRPSW</sequence>
<dbReference type="Gene3D" id="1.20.1280.50">
    <property type="match status" value="1"/>
</dbReference>
<dbReference type="SMART" id="SM00256">
    <property type="entry name" value="FBOX"/>
    <property type="match status" value="1"/>
</dbReference>
<organism evidence="2">
    <name type="scientific">Aegilops tauschii</name>
    <name type="common">Tausch's goatgrass</name>
    <name type="synonym">Aegilops squarrosa</name>
    <dbReference type="NCBI Taxonomy" id="37682"/>
    <lineage>
        <taxon>Eukaryota</taxon>
        <taxon>Viridiplantae</taxon>
        <taxon>Streptophyta</taxon>
        <taxon>Embryophyta</taxon>
        <taxon>Tracheophyta</taxon>
        <taxon>Spermatophyta</taxon>
        <taxon>Magnoliopsida</taxon>
        <taxon>Liliopsida</taxon>
        <taxon>Poales</taxon>
        <taxon>Poaceae</taxon>
        <taxon>BOP clade</taxon>
        <taxon>Pooideae</taxon>
        <taxon>Triticodae</taxon>
        <taxon>Triticeae</taxon>
        <taxon>Triticinae</taxon>
        <taxon>Aegilops</taxon>
    </lineage>
</organism>
<evidence type="ECO:0000313" key="2">
    <source>
        <dbReference type="EnsemblPlants" id="EMT07528"/>
    </source>
</evidence>
<dbReference type="PANTHER" id="PTHR32133">
    <property type="entry name" value="OS07G0120400 PROTEIN"/>
    <property type="match status" value="1"/>
</dbReference>
<dbReference type="InterPro" id="IPR001810">
    <property type="entry name" value="F-box_dom"/>
</dbReference>
<dbReference type="SUPFAM" id="SSF81383">
    <property type="entry name" value="F-box domain"/>
    <property type="match status" value="1"/>
</dbReference>
<evidence type="ECO:0000256" key="1">
    <source>
        <dbReference type="SAM" id="MobiDB-lite"/>
    </source>
</evidence>
<dbReference type="InterPro" id="IPR056594">
    <property type="entry name" value="AT5G49610-like_b-prop"/>
</dbReference>
<feature type="compositionally biased region" description="Acidic residues" evidence="1">
    <location>
        <begin position="494"/>
        <end position="503"/>
    </location>
</feature>
<accession>M8BX58</accession>
<dbReference type="Pfam" id="PF23635">
    <property type="entry name" value="Beta-prop_AT5G49610-like"/>
    <property type="match status" value="1"/>
</dbReference>
<protein>
    <submittedName>
        <fullName evidence="2">Uncharacterized protein</fullName>
    </submittedName>
</protein>